<evidence type="ECO:0000256" key="8">
    <source>
        <dbReference type="ARBA" id="ARBA00023065"/>
    </source>
</evidence>
<dbReference type="PRINTS" id="PR00123">
    <property type="entry name" value="ATPASEA"/>
</dbReference>
<keyword evidence="4 11" id="KW-0138">CF(0)</keyword>
<organism evidence="13 14">
    <name type="scientific">Actinomadura rugatobispora</name>
    <dbReference type="NCBI Taxonomy" id="1994"/>
    <lineage>
        <taxon>Bacteria</taxon>
        <taxon>Bacillati</taxon>
        <taxon>Actinomycetota</taxon>
        <taxon>Actinomycetes</taxon>
        <taxon>Streptosporangiales</taxon>
        <taxon>Thermomonosporaceae</taxon>
        <taxon>Actinomadura</taxon>
    </lineage>
</organism>
<dbReference type="Gene3D" id="1.20.120.220">
    <property type="entry name" value="ATP synthase, F0 complex, subunit A"/>
    <property type="match status" value="1"/>
</dbReference>
<dbReference type="InterPro" id="IPR045083">
    <property type="entry name" value="ATP_synth_F0_asu_bact/mt"/>
</dbReference>
<dbReference type="PROSITE" id="PS00449">
    <property type="entry name" value="ATPASE_A"/>
    <property type="match status" value="1"/>
</dbReference>
<protein>
    <recommendedName>
        <fullName evidence="11 12">ATP synthase subunit a</fullName>
    </recommendedName>
    <alternativeName>
        <fullName evidence="11">ATP synthase F0 sector subunit a</fullName>
    </alternativeName>
    <alternativeName>
        <fullName evidence="11">F-ATPase subunit 6</fullName>
    </alternativeName>
</protein>
<dbReference type="HAMAP" id="MF_01393">
    <property type="entry name" value="ATP_synth_a_bact"/>
    <property type="match status" value="1"/>
</dbReference>
<name>A0ABW0ZNB4_9ACTN</name>
<keyword evidence="5 11" id="KW-0812">Transmembrane</keyword>
<feature type="transmembrane region" description="Helical" evidence="11">
    <location>
        <begin position="39"/>
        <end position="58"/>
    </location>
</feature>
<dbReference type="SUPFAM" id="SSF81336">
    <property type="entry name" value="F1F0 ATP synthase subunit A"/>
    <property type="match status" value="1"/>
</dbReference>
<accession>A0ABW0ZNB4</accession>
<keyword evidence="11" id="KW-1003">Cell membrane</keyword>
<evidence type="ECO:0000256" key="2">
    <source>
        <dbReference type="ARBA" id="ARBA00006810"/>
    </source>
</evidence>
<evidence type="ECO:0000313" key="13">
    <source>
        <dbReference type="EMBL" id="MFC5744112.1"/>
    </source>
</evidence>
<dbReference type="InterPro" id="IPR035908">
    <property type="entry name" value="F0_ATP_A_sf"/>
</dbReference>
<dbReference type="PANTHER" id="PTHR11410">
    <property type="entry name" value="ATP SYNTHASE SUBUNIT A"/>
    <property type="match status" value="1"/>
</dbReference>
<evidence type="ECO:0000256" key="10">
    <source>
        <dbReference type="ARBA" id="ARBA00023310"/>
    </source>
</evidence>
<dbReference type="RefSeq" id="WP_378278979.1">
    <property type="nucleotide sequence ID" value="NZ_JBHSON010000001.1"/>
</dbReference>
<keyword evidence="6 11" id="KW-0375">Hydrogen ion transport</keyword>
<dbReference type="InterPro" id="IPR023011">
    <property type="entry name" value="ATP_synth_F0_asu_AS"/>
</dbReference>
<reference evidence="14" key="1">
    <citation type="journal article" date="2019" name="Int. J. Syst. Evol. Microbiol.">
        <title>The Global Catalogue of Microorganisms (GCM) 10K type strain sequencing project: providing services to taxonomists for standard genome sequencing and annotation.</title>
        <authorList>
            <consortium name="The Broad Institute Genomics Platform"/>
            <consortium name="The Broad Institute Genome Sequencing Center for Infectious Disease"/>
            <person name="Wu L."/>
            <person name="Ma J."/>
        </authorList>
    </citation>
    <scope>NUCLEOTIDE SEQUENCE [LARGE SCALE GENOMIC DNA]</scope>
    <source>
        <strain evidence="14">KCTC 42087</strain>
    </source>
</reference>
<dbReference type="Pfam" id="PF00119">
    <property type="entry name" value="ATP-synt_A"/>
    <property type="match status" value="1"/>
</dbReference>
<feature type="transmembrane region" description="Helical" evidence="11">
    <location>
        <begin position="126"/>
        <end position="145"/>
    </location>
</feature>
<feature type="transmembrane region" description="Helical" evidence="11">
    <location>
        <begin position="219"/>
        <end position="238"/>
    </location>
</feature>
<keyword evidence="10 11" id="KW-0066">ATP synthesis</keyword>
<evidence type="ECO:0000256" key="11">
    <source>
        <dbReference type="HAMAP-Rule" id="MF_01393"/>
    </source>
</evidence>
<comment type="similarity">
    <text evidence="2 11 12">Belongs to the ATPase A chain family.</text>
</comment>
<keyword evidence="3 11" id="KW-0813">Transport</keyword>
<evidence type="ECO:0000256" key="5">
    <source>
        <dbReference type="ARBA" id="ARBA00022692"/>
    </source>
</evidence>
<keyword evidence="8 11" id="KW-0406">Ion transport</keyword>
<dbReference type="NCBIfam" id="TIGR01131">
    <property type="entry name" value="ATP_synt_6_or_A"/>
    <property type="match status" value="1"/>
</dbReference>
<evidence type="ECO:0000256" key="7">
    <source>
        <dbReference type="ARBA" id="ARBA00022989"/>
    </source>
</evidence>
<evidence type="ECO:0000256" key="4">
    <source>
        <dbReference type="ARBA" id="ARBA00022547"/>
    </source>
</evidence>
<gene>
    <name evidence="11 13" type="primary">atpB</name>
    <name evidence="13" type="ORF">ACFPZN_00640</name>
</gene>
<feature type="transmembrane region" description="Helical" evidence="11">
    <location>
        <begin position="244"/>
        <end position="262"/>
    </location>
</feature>
<keyword evidence="9 11" id="KW-0472">Membrane</keyword>
<evidence type="ECO:0000256" key="3">
    <source>
        <dbReference type="ARBA" id="ARBA00022448"/>
    </source>
</evidence>
<dbReference type="PANTHER" id="PTHR11410:SF0">
    <property type="entry name" value="ATP SYNTHASE SUBUNIT A"/>
    <property type="match status" value="1"/>
</dbReference>
<comment type="subcellular location">
    <subcellularLocation>
        <location evidence="11 12">Cell membrane</location>
        <topology evidence="11 12">Multi-pass membrane protein</topology>
    </subcellularLocation>
    <subcellularLocation>
        <location evidence="1">Membrane</location>
        <topology evidence="1">Multi-pass membrane protein</topology>
    </subcellularLocation>
</comment>
<keyword evidence="14" id="KW-1185">Reference proteome</keyword>
<evidence type="ECO:0000256" key="12">
    <source>
        <dbReference type="RuleBase" id="RU000483"/>
    </source>
</evidence>
<feature type="transmembrane region" description="Helical" evidence="11">
    <location>
        <begin position="191"/>
        <end position="212"/>
    </location>
</feature>
<evidence type="ECO:0000256" key="1">
    <source>
        <dbReference type="ARBA" id="ARBA00004141"/>
    </source>
</evidence>
<dbReference type="EMBL" id="JBHSON010000001">
    <property type="protein sequence ID" value="MFC5744112.1"/>
    <property type="molecule type" value="Genomic_DNA"/>
</dbReference>
<evidence type="ECO:0000256" key="6">
    <source>
        <dbReference type="ARBA" id="ARBA00022781"/>
    </source>
</evidence>
<evidence type="ECO:0000256" key="9">
    <source>
        <dbReference type="ARBA" id="ARBA00023136"/>
    </source>
</evidence>
<dbReference type="CDD" id="cd00310">
    <property type="entry name" value="ATP-synt_Fo_a_6"/>
    <property type="match status" value="1"/>
</dbReference>
<evidence type="ECO:0000313" key="14">
    <source>
        <dbReference type="Proteomes" id="UP001596074"/>
    </source>
</evidence>
<proteinExistence type="inferred from homology"/>
<keyword evidence="7 11" id="KW-1133">Transmembrane helix</keyword>
<dbReference type="InterPro" id="IPR000568">
    <property type="entry name" value="ATP_synth_F0_asu"/>
</dbReference>
<dbReference type="Proteomes" id="UP001596074">
    <property type="component" value="Unassembled WGS sequence"/>
</dbReference>
<sequence>MSARHLLAAPSGDEFQAPGTEIFDWGPLWHGAPAWVTKPTLIVTLSVIIVVGFFWAAFNKPKLVPRGVQNVGEVGYLFVRDQIARPMIGKEGDKWMPFLISTFFFILIMNWMGVVPVMQLPAPSHIAFPIVLALFVYAIMWFLSIKHQGFIGWFKNMMFPPGLPKPLYVILAPIEFLSNIILRPFTHAVRLFANMFAGHLLIAFFASVAWWFLAEKLTVLGAGVGLIGFLMTIVMTAFEIFVQALQAFIFTLLAASYIGGALHPDH</sequence>
<comment type="caution">
    <text evidence="13">The sequence shown here is derived from an EMBL/GenBank/DDBJ whole genome shotgun (WGS) entry which is preliminary data.</text>
</comment>
<feature type="transmembrane region" description="Helical" evidence="11">
    <location>
        <begin position="95"/>
        <end position="114"/>
    </location>
</feature>
<comment type="function">
    <text evidence="11 12">Key component of the proton channel; it plays a direct role in the translocation of protons across the membrane.</text>
</comment>